<evidence type="ECO:0000313" key="3">
    <source>
        <dbReference type="EMBL" id="CAK9137860.1"/>
    </source>
</evidence>
<organism evidence="3 4">
    <name type="scientific">Ilex paraguariensis</name>
    <name type="common">yerba mate</name>
    <dbReference type="NCBI Taxonomy" id="185542"/>
    <lineage>
        <taxon>Eukaryota</taxon>
        <taxon>Viridiplantae</taxon>
        <taxon>Streptophyta</taxon>
        <taxon>Embryophyta</taxon>
        <taxon>Tracheophyta</taxon>
        <taxon>Spermatophyta</taxon>
        <taxon>Magnoliopsida</taxon>
        <taxon>eudicotyledons</taxon>
        <taxon>Gunneridae</taxon>
        <taxon>Pentapetalae</taxon>
        <taxon>asterids</taxon>
        <taxon>campanulids</taxon>
        <taxon>Aquifoliales</taxon>
        <taxon>Aquifoliaceae</taxon>
        <taxon>Ilex</taxon>
    </lineage>
</organism>
<dbReference type="AlphaFoldDB" id="A0ABC8QZE1"/>
<proteinExistence type="predicted"/>
<feature type="compositionally biased region" description="Basic residues" evidence="1">
    <location>
        <begin position="288"/>
        <end position="299"/>
    </location>
</feature>
<keyword evidence="2" id="KW-0472">Membrane</keyword>
<comment type="caution">
    <text evidence="3">The sequence shown here is derived from an EMBL/GenBank/DDBJ whole genome shotgun (WGS) entry which is preliminary data.</text>
</comment>
<dbReference type="EMBL" id="CAUOFW020000838">
    <property type="protein sequence ID" value="CAK9137860.1"/>
    <property type="molecule type" value="Genomic_DNA"/>
</dbReference>
<keyword evidence="2" id="KW-1133">Transmembrane helix</keyword>
<feature type="transmembrane region" description="Helical" evidence="2">
    <location>
        <begin position="139"/>
        <end position="161"/>
    </location>
</feature>
<accession>A0ABC8QZE1</accession>
<sequence length="299" mass="34114">MPPTPRPYMCLNTLPVFKAMYSLFLLSCLYQDLSNVANEGLLKERFFWVPSLGDPTTIAARQNGSGIFWLIPFVVKTVIRNWVGMALQCTLFYQSSLLFLRPSFLIFFSFDFFPNLCSELSCWQTNDLSRKNALLVFKFLPFMISYFPLSVPSGLSIYWLVFKYKYNLLLLYSTSVSQVSLLYSLSVHKQCAEHSVASIVTQIGAGCQNDQLLRQNELATGWFRQLRGEENKKKFSKTLPAEQVQTMLSASDSEEGSDEETQSKDKEVLEEAYALSSSKSVPDYSGPRRSKRSKRKHPV</sequence>
<keyword evidence="4" id="KW-1185">Reference proteome</keyword>
<name>A0ABC8QZE1_9AQUA</name>
<keyword evidence="2" id="KW-0812">Transmembrane</keyword>
<evidence type="ECO:0000256" key="2">
    <source>
        <dbReference type="SAM" id="Phobius"/>
    </source>
</evidence>
<dbReference type="Proteomes" id="UP001642360">
    <property type="component" value="Unassembled WGS sequence"/>
</dbReference>
<feature type="region of interest" description="Disordered" evidence="1">
    <location>
        <begin position="246"/>
        <end position="299"/>
    </location>
</feature>
<protein>
    <submittedName>
        <fullName evidence="3">Uncharacterized protein</fullName>
    </submittedName>
</protein>
<reference evidence="3 4" key="1">
    <citation type="submission" date="2024-02" db="EMBL/GenBank/DDBJ databases">
        <authorList>
            <person name="Vignale AGUSTIN F."/>
            <person name="Sosa J E."/>
            <person name="Modenutti C."/>
        </authorList>
    </citation>
    <scope>NUCLEOTIDE SEQUENCE [LARGE SCALE GENOMIC DNA]</scope>
</reference>
<evidence type="ECO:0000256" key="1">
    <source>
        <dbReference type="SAM" id="MobiDB-lite"/>
    </source>
</evidence>
<gene>
    <name evidence="3" type="ORF">ILEXP_LOCUS4901</name>
</gene>
<evidence type="ECO:0000313" key="4">
    <source>
        <dbReference type="Proteomes" id="UP001642360"/>
    </source>
</evidence>